<dbReference type="InterPro" id="IPR009061">
    <property type="entry name" value="DNA-bd_dom_put_sf"/>
</dbReference>
<protein>
    <recommendedName>
        <fullName evidence="3">Helix-turn-helix domain-containing protein</fullName>
    </recommendedName>
</protein>
<name>A0A1H8N6E6_9BACL</name>
<evidence type="ECO:0000313" key="1">
    <source>
        <dbReference type="EMBL" id="SEO25251.1"/>
    </source>
</evidence>
<evidence type="ECO:0000313" key="2">
    <source>
        <dbReference type="Proteomes" id="UP000198809"/>
    </source>
</evidence>
<proteinExistence type="predicted"/>
<dbReference type="OrthoDB" id="2876156at2"/>
<evidence type="ECO:0008006" key="3">
    <source>
        <dbReference type="Google" id="ProtNLM"/>
    </source>
</evidence>
<dbReference type="STRING" id="1333845.SAMN04487895_10684"/>
<dbReference type="AlphaFoldDB" id="A0A1H8N6E6"/>
<dbReference type="EMBL" id="FODH01000006">
    <property type="protein sequence ID" value="SEO25251.1"/>
    <property type="molecule type" value="Genomic_DNA"/>
</dbReference>
<accession>A0A1H8N6E6</accession>
<dbReference type="InterPro" id="IPR036388">
    <property type="entry name" value="WH-like_DNA-bd_sf"/>
</dbReference>
<gene>
    <name evidence="1" type="ORF">SAMN04487895_10684</name>
</gene>
<dbReference type="SUPFAM" id="SSF46955">
    <property type="entry name" value="Putative DNA-binding domain"/>
    <property type="match status" value="1"/>
</dbReference>
<dbReference type="Gene3D" id="1.10.10.10">
    <property type="entry name" value="Winged helix-like DNA-binding domain superfamily/Winged helix DNA-binding domain"/>
    <property type="match status" value="1"/>
</dbReference>
<reference evidence="1 2" key="1">
    <citation type="submission" date="2016-10" db="EMBL/GenBank/DDBJ databases">
        <authorList>
            <person name="de Groot N.N."/>
        </authorList>
    </citation>
    <scope>NUCLEOTIDE SEQUENCE [LARGE SCALE GENOMIC DNA]</scope>
    <source>
        <strain evidence="1 2">CGMCC 1.10238</strain>
    </source>
</reference>
<organism evidence="1 2">
    <name type="scientific">Paenibacillus sophorae</name>
    <dbReference type="NCBI Taxonomy" id="1333845"/>
    <lineage>
        <taxon>Bacteria</taxon>
        <taxon>Bacillati</taxon>
        <taxon>Bacillota</taxon>
        <taxon>Bacilli</taxon>
        <taxon>Bacillales</taxon>
        <taxon>Paenibacillaceae</taxon>
        <taxon>Paenibacillus</taxon>
    </lineage>
</organism>
<sequence>MDNLVTAKRVCEKYNICRRTLNYWLNDGLPCYRLGYRLLRFDMEAVNGWIRQNKQVS</sequence>
<dbReference type="Proteomes" id="UP000198809">
    <property type="component" value="Unassembled WGS sequence"/>
</dbReference>